<keyword evidence="1" id="KW-1133">Transmembrane helix</keyword>
<dbReference type="Proteomes" id="UP000530060">
    <property type="component" value="Unassembled WGS sequence"/>
</dbReference>
<name>A0A6V6YW67_9FLAO</name>
<evidence type="ECO:0000313" key="2">
    <source>
        <dbReference type="EMBL" id="CAD0003778.1"/>
    </source>
</evidence>
<organism evidence="2 3">
    <name type="scientific">Flavobacterium salmonis</name>
    <dbReference type="NCBI Taxonomy" id="2654844"/>
    <lineage>
        <taxon>Bacteria</taxon>
        <taxon>Pseudomonadati</taxon>
        <taxon>Bacteroidota</taxon>
        <taxon>Flavobacteriia</taxon>
        <taxon>Flavobacteriales</taxon>
        <taxon>Flavobacteriaceae</taxon>
        <taxon>Flavobacterium</taxon>
    </lineage>
</organism>
<reference evidence="2 3" key="1">
    <citation type="submission" date="2020-06" db="EMBL/GenBank/DDBJ databases">
        <authorList>
            <person name="Criscuolo A."/>
        </authorList>
    </citation>
    <scope>NUCLEOTIDE SEQUENCE [LARGE SCALE GENOMIC DNA]</scope>
    <source>
        <strain evidence="3">CIP 111411</strain>
    </source>
</reference>
<dbReference type="AlphaFoldDB" id="A0A6V6YW67"/>
<evidence type="ECO:0000256" key="1">
    <source>
        <dbReference type="SAM" id="Phobius"/>
    </source>
</evidence>
<protein>
    <submittedName>
        <fullName evidence="2">Uncharacterized protein</fullName>
    </submittedName>
</protein>
<dbReference type="EMBL" id="CAIJDP010000065">
    <property type="protein sequence ID" value="CAD0003778.1"/>
    <property type="molecule type" value="Genomic_DNA"/>
</dbReference>
<evidence type="ECO:0000313" key="3">
    <source>
        <dbReference type="Proteomes" id="UP000530060"/>
    </source>
</evidence>
<keyword evidence="1" id="KW-0812">Transmembrane</keyword>
<keyword evidence="1" id="KW-0472">Membrane</keyword>
<sequence length="47" mass="5481">MQSYKRKSILITDEKYNLKFLDVIIVEIYVIAANFSFSNRITSGFFG</sequence>
<keyword evidence="3" id="KW-1185">Reference proteome</keyword>
<accession>A0A6V6YW67</accession>
<feature type="transmembrane region" description="Helical" evidence="1">
    <location>
        <begin position="20"/>
        <end position="37"/>
    </location>
</feature>
<proteinExistence type="predicted"/>
<gene>
    <name evidence="2" type="ORF">FLAT13_01856</name>
</gene>
<comment type="caution">
    <text evidence="2">The sequence shown here is derived from an EMBL/GenBank/DDBJ whole genome shotgun (WGS) entry which is preliminary data.</text>
</comment>